<name>A0A3M7PHG4_BRAPC</name>
<feature type="non-terminal residue" evidence="2">
    <location>
        <position position="179"/>
    </location>
</feature>
<dbReference type="Proteomes" id="UP000276133">
    <property type="component" value="Unassembled WGS sequence"/>
</dbReference>
<dbReference type="GO" id="GO:0003676">
    <property type="term" value="F:nucleic acid binding"/>
    <property type="evidence" value="ECO:0007669"/>
    <property type="project" value="InterPro"/>
</dbReference>
<comment type="caution">
    <text evidence="2">The sequence shown here is derived from an EMBL/GenBank/DDBJ whole genome shotgun (WGS) entry which is preliminary data.</text>
</comment>
<dbReference type="InterPro" id="IPR001878">
    <property type="entry name" value="Znf_CCHC"/>
</dbReference>
<dbReference type="InterPro" id="IPR036875">
    <property type="entry name" value="Znf_CCHC_sf"/>
</dbReference>
<evidence type="ECO:0000313" key="3">
    <source>
        <dbReference type="Proteomes" id="UP000276133"/>
    </source>
</evidence>
<dbReference type="GO" id="GO:0008270">
    <property type="term" value="F:zinc ion binding"/>
    <property type="evidence" value="ECO:0007669"/>
    <property type="project" value="InterPro"/>
</dbReference>
<dbReference type="OrthoDB" id="8193998at2759"/>
<dbReference type="EMBL" id="REGN01010701">
    <property type="protein sequence ID" value="RMZ98556.1"/>
    <property type="molecule type" value="Genomic_DNA"/>
</dbReference>
<proteinExistence type="predicted"/>
<dbReference type="PANTHER" id="PTHR46888:SF1">
    <property type="entry name" value="RIBONUCLEASE H"/>
    <property type="match status" value="1"/>
</dbReference>
<organism evidence="2 3">
    <name type="scientific">Brachionus plicatilis</name>
    <name type="common">Marine rotifer</name>
    <name type="synonym">Brachionus muelleri</name>
    <dbReference type="NCBI Taxonomy" id="10195"/>
    <lineage>
        <taxon>Eukaryota</taxon>
        <taxon>Metazoa</taxon>
        <taxon>Spiralia</taxon>
        <taxon>Gnathifera</taxon>
        <taxon>Rotifera</taxon>
        <taxon>Eurotatoria</taxon>
        <taxon>Monogononta</taxon>
        <taxon>Pseudotrocha</taxon>
        <taxon>Ploima</taxon>
        <taxon>Brachionidae</taxon>
        <taxon>Brachionus</taxon>
    </lineage>
</organism>
<reference evidence="2 3" key="1">
    <citation type="journal article" date="2018" name="Sci. Rep.">
        <title>Genomic signatures of local adaptation to the degree of environmental predictability in rotifers.</title>
        <authorList>
            <person name="Franch-Gras L."/>
            <person name="Hahn C."/>
            <person name="Garcia-Roger E.M."/>
            <person name="Carmona M.J."/>
            <person name="Serra M."/>
            <person name="Gomez A."/>
        </authorList>
    </citation>
    <scope>NUCLEOTIDE SEQUENCE [LARGE SCALE GENOMIC DNA]</scope>
    <source>
        <strain evidence="2">HYR1</strain>
    </source>
</reference>
<dbReference type="AlphaFoldDB" id="A0A3M7PHG4"/>
<sequence>MFNHEPLYDNRRPQTQMETPRMCHYCKKPGHMIAECRERARTNAGYQRSEPSRPLSNQIINNIITNDSIIGHCFNNRTLIRPINSTIETCSGGPVQVIDTAKCIIQVYKFDGAVEVIVVKKLVYDCLLGLDIAFRMTEVKNYLASIRDIFSNTKTPKKTSVLKTQLPHNYSNSLPNTSK</sequence>
<accession>A0A3M7PHG4</accession>
<dbReference type="PANTHER" id="PTHR46888">
    <property type="entry name" value="ZINC KNUCKLE DOMAINCONTAINING PROTEIN-RELATED"/>
    <property type="match status" value="1"/>
</dbReference>
<gene>
    <name evidence="2" type="ORF">BpHYR1_024571</name>
</gene>
<protein>
    <recommendedName>
        <fullName evidence="1">CCHC-type domain-containing protein</fullName>
    </recommendedName>
</protein>
<feature type="domain" description="CCHC-type" evidence="1">
    <location>
        <begin position="22"/>
        <end position="38"/>
    </location>
</feature>
<keyword evidence="3" id="KW-1185">Reference proteome</keyword>
<dbReference type="Gene3D" id="4.10.60.10">
    <property type="entry name" value="Zinc finger, CCHC-type"/>
    <property type="match status" value="1"/>
</dbReference>
<evidence type="ECO:0000259" key="1">
    <source>
        <dbReference type="SMART" id="SM00343"/>
    </source>
</evidence>
<dbReference type="SMART" id="SM00343">
    <property type="entry name" value="ZnF_C2HC"/>
    <property type="match status" value="1"/>
</dbReference>
<evidence type="ECO:0000313" key="2">
    <source>
        <dbReference type="EMBL" id="RMZ98556.1"/>
    </source>
</evidence>
<dbReference type="SUPFAM" id="SSF57756">
    <property type="entry name" value="Retrovirus zinc finger-like domains"/>
    <property type="match status" value="1"/>
</dbReference>